<gene>
    <name evidence="2" type="ORF">Lokhon_02449</name>
</gene>
<feature type="region of interest" description="Disordered" evidence="1">
    <location>
        <begin position="37"/>
        <end position="62"/>
    </location>
</feature>
<dbReference type="STRING" id="1122180.Lokhon_02449"/>
<sequence length="62" mass="6735">MTPTIPAPARALLRRAAAKSRRGLSKDMIAINTLSAKHSSGCHGRVPSRQAFGKDQNKWPHS</sequence>
<comment type="caution">
    <text evidence="2">The sequence shown here is derived from an EMBL/GenBank/DDBJ whole genome shotgun (WGS) entry which is preliminary data.</text>
</comment>
<dbReference type="EMBL" id="APGJ01000007">
    <property type="protein sequence ID" value="EYD70807.1"/>
    <property type="molecule type" value="Genomic_DNA"/>
</dbReference>
<protein>
    <submittedName>
        <fullName evidence="2">Uncharacterized protein</fullName>
    </submittedName>
</protein>
<dbReference type="AlphaFoldDB" id="A0A017H8H1"/>
<evidence type="ECO:0000313" key="2">
    <source>
        <dbReference type="EMBL" id="EYD70807.1"/>
    </source>
</evidence>
<dbReference type="Proteomes" id="UP000025047">
    <property type="component" value="Unassembled WGS sequence"/>
</dbReference>
<reference evidence="2 3" key="1">
    <citation type="submission" date="2013-03" db="EMBL/GenBank/DDBJ databases">
        <authorList>
            <person name="Fiebig A."/>
            <person name="Goeker M."/>
            <person name="Klenk H.-P.P."/>
        </authorList>
    </citation>
    <scope>NUCLEOTIDE SEQUENCE [LARGE SCALE GENOMIC DNA]</scope>
    <source>
        <strain evidence="2 3">DSM 17492</strain>
    </source>
</reference>
<dbReference type="PATRIC" id="fig|1122180.6.peg.2432"/>
<accession>A0A017H8H1</accession>
<dbReference type="HOGENOM" id="CLU_2898857_0_0_5"/>
<evidence type="ECO:0000313" key="3">
    <source>
        <dbReference type="Proteomes" id="UP000025047"/>
    </source>
</evidence>
<proteinExistence type="predicted"/>
<keyword evidence="3" id="KW-1185">Reference proteome</keyword>
<evidence type="ECO:0000256" key="1">
    <source>
        <dbReference type="SAM" id="MobiDB-lite"/>
    </source>
</evidence>
<organism evidence="2 3">
    <name type="scientific">Limimaricola hongkongensis DSM 17492</name>
    <dbReference type="NCBI Taxonomy" id="1122180"/>
    <lineage>
        <taxon>Bacteria</taxon>
        <taxon>Pseudomonadati</taxon>
        <taxon>Pseudomonadota</taxon>
        <taxon>Alphaproteobacteria</taxon>
        <taxon>Rhodobacterales</taxon>
        <taxon>Paracoccaceae</taxon>
        <taxon>Limimaricola</taxon>
    </lineage>
</organism>
<name>A0A017H8H1_9RHOB</name>